<dbReference type="PANTHER" id="PTHR45671">
    <property type="entry name" value="SOLUTE CARRIER FAMILY 25 (MITOCHONDRIAL CARRIER PHOSPHATE CARRIER), MEMBER 3, LIKE-RELATED-RELATED"/>
    <property type="match status" value="1"/>
</dbReference>
<evidence type="ECO:0000256" key="7">
    <source>
        <dbReference type="ARBA" id="ARBA00022989"/>
    </source>
</evidence>
<dbReference type="EMBL" id="CAJNOV010003225">
    <property type="protein sequence ID" value="CAF1133420.1"/>
    <property type="molecule type" value="Genomic_DNA"/>
</dbReference>
<evidence type="ECO:0000256" key="1">
    <source>
        <dbReference type="ARBA" id="ARBA00004448"/>
    </source>
</evidence>
<dbReference type="Proteomes" id="UP000663824">
    <property type="component" value="Unassembled WGS sequence"/>
</dbReference>
<dbReference type="EMBL" id="CAJNRE010005635">
    <property type="protein sequence ID" value="CAF2047654.1"/>
    <property type="molecule type" value="Genomic_DNA"/>
</dbReference>
<dbReference type="Pfam" id="PF00153">
    <property type="entry name" value="Mito_carr"/>
    <property type="match status" value="1"/>
</dbReference>
<dbReference type="OrthoDB" id="427452at2759"/>
<evidence type="ECO:0000256" key="5">
    <source>
        <dbReference type="ARBA" id="ARBA00022737"/>
    </source>
</evidence>
<evidence type="ECO:0000256" key="9">
    <source>
        <dbReference type="ARBA" id="ARBA00023136"/>
    </source>
</evidence>
<protein>
    <submittedName>
        <fullName evidence="14">Uncharacterized protein</fullName>
    </submittedName>
</protein>
<reference evidence="14" key="1">
    <citation type="submission" date="2021-02" db="EMBL/GenBank/DDBJ databases">
        <authorList>
            <person name="Nowell W R."/>
        </authorList>
    </citation>
    <scope>NUCLEOTIDE SEQUENCE</scope>
</reference>
<evidence type="ECO:0000313" key="12">
    <source>
        <dbReference type="EMBL" id="CAF1133420.1"/>
    </source>
</evidence>
<keyword evidence="8" id="KW-0496">Mitochondrion</keyword>
<gene>
    <name evidence="12" type="ORF">CJN711_LOCUS8678</name>
    <name evidence="13" type="ORF">KQP761_LOCUS14225</name>
    <name evidence="14" type="ORF">MBJ925_LOCUS12439</name>
</gene>
<dbReference type="EMBL" id="CAJNOW010006681">
    <property type="protein sequence ID" value="CAF1493450.1"/>
    <property type="molecule type" value="Genomic_DNA"/>
</dbReference>
<keyword evidence="7" id="KW-1133">Transmembrane helix</keyword>
<evidence type="ECO:0000256" key="6">
    <source>
        <dbReference type="ARBA" id="ARBA00022792"/>
    </source>
</evidence>
<comment type="similarity">
    <text evidence="2 11">Belongs to the mitochondrial carrier (TC 2.A.29) family.</text>
</comment>
<keyword evidence="4 10" id="KW-0812">Transmembrane</keyword>
<dbReference type="Gene3D" id="1.50.40.10">
    <property type="entry name" value="Mitochondrial carrier domain"/>
    <property type="match status" value="1"/>
</dbReference>
<organism evidence="14 15">
    <name type="scientific">Rotaria magnacalcarata</name>
    <dbReference type="NCBI Taxonomy" id="392030"/>
    <lineage>
        <taxon>Eukaryota</taxon>
        <taxon>Metazoa</taxon>
        <taxon>Spiralia</taxon>
        <taxon>Gnathifera</taxon>
        <taxon>Rotifera</taxon>
        <taxon>Eurotatoria</taxon>
        <taxon>Bdelloidea</taxon>
        <taxon>Philodinida</taxon>
        <taxon>Philodinidae</taxon>
        <taxon>Rotaria</taxon>
    </lineage>
</organism>
<dbReference type="PANTHER" id="PTHR45671:SF10">
    <property type="entry name" value="SOLUTE CARRIER FAMILY 25 MEMBER 3"/>
    <property type="match status" value="1"/>
</dbReference>
<dbReference type="InterPro" id="IPR018108">
    <property type="entry name" value="MCP_transmembrane"/>
</dbReference>
<keyword evidence="3 11" id="KW-0813">Transport</keyword>
<evidence type="ECO:0000256" key="8">
    <source>
        <dbReference type="ARBA" id="ARBA00023128"/>
    </source>
</evidence>
<dbReference type="PROSITE" id="PS50920">
    <property type="entry name" value="SOLCAR"/>
    <property type="match status" value="1"/>
</dbReference>
<dbReference type="SUPFAM" id="SSF103506">
    <property type="entry name" value="Mitochondrial carrier"/>
    <property type="match status" value="1"/>
</dbReference>
<dbReference type="Proteomes" id="UP000663855">
    <property type="component" value="Unassembled WGS sequence"/>
</dbReference>
<accession>A0A816PES9</accession>
<evidence type="ECO:0000313" key="13">
    <source>
        <dbReference type="EMBL" id="CAF1493450.1"/>
    </source>
</evidence>
<proteinExistence type="inferred from homology"/>
<dbReference type="GO" id="GO:0005743">
    <property type="term" value="C:mitochondrial inner membrane"/>
    <property type="evidence" value="ECO:0007669"/>
    <property type="project" value="UniProtKB-SubCell"/>
</dbReference>
<evidence type="ECO:0000313" key="14">
    <source>
        <dbReference type="EMBL" id="CAF2047654.1"/>
    </source>
</evidence>
<keyword evidence="6" id="KW-0999">Mitochondrion inner membrane</keyword>
<dbReference type="GO" id="GO:1990547">
    <property type="term" value="P:mitochondrial phosphate ion transmembrane transport"/>
    <property type="evidence" value="ECO:0007669"/>
    <property type="project" value="InterPro"/>
</dbReference>
<evidence type="ECO:0000256" key="4">
    <source>
        <dbReference type="ARBA" id="ARBA00022692"/>
    </source>
</evidence>
<dbReference type="InterPro" id="IPR044677">
    <property type="entry name" value="SLC25A3/Pic2/Mir1-like"/>
</dbReference>
<keyword evidence="9 10" id="KW-0472">Membrane</keyword>
<comment type="caution">
    <text evidence="14">The sequence shown here is derived from an EMBL/GenBank/DDBJ whole genome shotgun (WGS) entry which is preliminary data.</text>
</comment>
<evidence type="ECO:0000256" key="3">
    <source>
        <dbReference type="ARBA" id="ARBA00022448"/>
    </source>
</evidence>
<keyword evidence="5" id="KW-0677">Repeat</keyword>
<dbReference type="GO" id="GO:0005315">
    <property type="term" value="F:phosphate transmembrane transporter activity"/>
    <property type="evidence" value="ECO:0007669"/>
    <property type="project" value="InterPro"/>
</dbReference>
<dbReference type="InterPro" id="IPR023395">
    <property type="entry name" value="MCP_dom_sf"/>
</dbReference>
<evidence type="ECO:0000256" key="10">
    <source>
        <dbReference type="PROSITE-ProRule" id="PRU00282"/>
    </source>
</evidence>
<evidence type="ECO:0000256" key="2">
    <source>
        <dbReference type="ARBA" id="ARBA00006375"/>
    </source>
</evidence>
<evidence type="ECO:0000313" key="15">
    <source>
        <dbReference type="Proteomes" id="UP000663824"/>
    </source>
</evidence>
<evidence type="ECO:0000256" key="11">
    <source>
        <dbReference type="RuleBase" id="RU000488"/>
    </source>
</evidence>
<name>A0A816PES9_9BILA</name>
<dbReference type="AlphaFoldDB" id="A0A816PES9"/>
<dbReference type="Proteomes" id="UP000663834">
    <property type="component" value="Unassembled WGS sequence"/>
</dbReference>
<sequence length="125" mass="14108">MRSGYLYKGSLAKFLFLFKDTSTGIVSHDNIYSGKCLIRGALACVLTHFIIPPLDADLIRYRNLIGRLKTTIHEEGSRTIWNGWEPTILDYSPQGALKFGLYEVFKDALSNLAGDETSQKYRDLS</sequence>
<feature type="repeat" description="Solcar" evidence="10">
    <location>
        <begin position="31"/>
        <end position="108"/>
    </location>
</feature>
<comment type="subcellular location">
    <subcellularLocation>
        <location evidence="1">Mitochondrion inner membrane</location>
        <topology evidence="1">Multi-pass membrane protein</topology>
    </subcellularLocation>
</comment>